<dbReference type="FunFam" id="3.40.50.300:FF:000005">
    <property type="entry name" value="ATP-dependent Clp protease ATP-binding subunit ClpX"/>
    <property type="match status" value="1"/>
</dbReference>
<dbReference type="GO" id="GO:0140662">
    <property type="term" value="F:ATP-dependent protein folding chaperone"/>
    <property type="evidence" value="ECO:0007669"/>
    <property type="project" value="InterPro"/>
</dbReference>
<dbReference type="KEGG" id="cdrk:B9W14_21685"/>
<gene>
    <name evidence="6" type="primary">clpX</name>
    <name evidence="10" type="ORF">B9W14_21685</name>
</gene>
<accession>A0A2U8DY58</accession>
<dbReference type="OrthoDB" id="9804062at2"/>
<dbReference type="NCBIfam" id="TIGR00382">
    <property type="entry name" value="clpX"/>
    <property type="match status" value="1"/>
</dbReference>
<evidence type="ECO:0000313" key="11">
    <source>
        <dbReference type="Proteomes" id="UP000244910"/>
    </source>
</evidence>
<dbReference type="InterPro" id="IPR059188">
    <property type="entry name" value="Znf_CLPX-like"/>
</dbReference>
<dbReference type="SUPFAM" id="SSF57716">
    <property type="entry name" value="Glucocorticoid receptor-like (DNA-binding domain)"/>
    <property type="match status" value="1"/>
</dbReference>
<comment type="subunit">
    <text evidence="6">Component of the ClpX-ClpP complex. Forms a hexameric ring that, in the presence of ATP, binds to fourteen ClpP subunits assembled into a disk-like structure with a central cavity, resembling the structure of eukaryotic proteasomes.</text>
</comment>
<dbReference type="FunFam" id="1.10.8.60:FF:000002">
    <property type="entry name" value="ATP-dependent Clp protease ATP-binding subunit ClpX"/>
    <property type="match status" value="1"/>
</dbReference>
<proteinExistence type="inferred from homology"/>
<feature type="region of interest" description="Disordered" evidence="8">
    <location>
        <begin position="404"/>
        <end position="429"/>
    </location>
</feature>
<organism evidence="10 11">
    <name type="scientific">Clostridium drakei</name>
    <dbReference type="NCBI Taxonomy" id="332101"/>
    <lineage>
        <taxon>Bacteria</taxon>
        <taxon>Bacillati</taxon>
        <taxon>Bacillota</taxon>
        <taxon>Clostridia</taxon>
        <taxon>Eubacteriales</taxon>
        <taxon>Clostridiaceae</taxon>
        <taxon>Clostridium</taxon>
    </lineage>
</organism>
<dbReference type="InterPro" id="IPR027417">
    <property type="entry name" value="P-loop_NTPase"/>
</dbReference>
<feature type="binding site" evidence="6 7">
    <location>
        <position position="34"/>
    </location>
    <ligand>
        <name>Zn(2+)</name>
        <dbReference type="ChEBI" id="CHEBI:29105"/>
    </ligand>
</feature>
<dbReference type="SMART" id="SM00382">
    <property type="entry name" value="AAA"/>
    <property type="match status" value="1"/>
</dbReference>
<dbReference type="Pfam" id="PF10431">
    <property type="entry name" value="ClpB_D2-small"/>
    <property type="match status" value="1"/>
</dbReference>
<dbReference type="GO" id="GO:0051603">
    <property type="term" value="P:proteolysis involved in protein catabolic process"/>
    <property type="evidence" value="ECO:0007669"/>
    <property type="project" value="TreeGrafter"/>
</dbReference>
<dbReference type="AlphaFoldDB" id="A0A2U8DY58"/>
<evidence type="ECO:0000256" key="4">
    <source>
        <dbReference type="ARBA" id="ARBA00022840"/>
    </source>
</evidence>
<dbReference type="InterPro" id="IPR010603">
    <property type="entry name" value="Znf_CppX_C4"/>
</dbReference>
<dbReference type="SMART" id="SM01086">
    <property type="entry name" value="ClpB_D2-small"/>
    <property type="match status" value="1"/>
</dbReference>
<dbReference type="GO" id="GO:0008233">
    <property type="term" value="F:peptidase activity"/>
    <property type="evidence" value="ECO:0007669"/>
    <property type="project" value="UniProtKB-KW"/>
</dbReference>
<evidence type="ECO:0000256" key="8">
    <source>
        <dbReference type="SAM" id="MobiDB-lite"/>
    </source>
</evidence>
<dbReference type="CDD" id="cd19497">
    <property type="entry name" value="RecA-like_ClpX"/>
    <property type="match status" value="1"/>
</dbReference>
<keyword evidence="10" id="KW-0378">Hydrolase</keyword>
<dbReference type="InterPro" id="IPR019489">
    <property type="entry name" value="Clp_ATPase_C"/>
</dbReference>
<feature type="binding site" evidence="6">
    <location>
        <begin position="116"/>
        <end position="123"/>
    </location>
    <ligand>
        <name>ATP</name>
        <dbReference type="ChEBI" id="CHEBI:30616"/>
    </ligand>
</feature>
<dbReference type="InterPro" id="IPR046425">
    <property type="entry name" value="ClpX_bact"/>
</dbReference>
<dbReference type="Gene3D" id="3.40.50.300">
    <property type="entry name" value="P-loop containing nucleotide triphosphate hydrolases"/>
    <property type="match status" value="1"/>
</dbReference>
<dbReference type="PANTHER" id="PTHR48102:SF7">
    <property type="entry name" value="ATP-DEPENDENT CLP PROTEASE ATP-BINDING SUBUNIT CLPX-LIKE, MITOCHONDRIAL"/>
    <property type="match status" value="1"/>
</dbReference>
<evidence type="ECO:0000256" key="3">
    <source>
        <dbReference type="ARBA" id="ARBA00022833"/>
    </source>
</evidence>
<keyword evidence="11" id="KW-1185">Reference proteome</keyword>
<feature type="compositionally biased region" description="Basic residues" evidence="8">
    <location>
        <begin position="414"/>
        <end position="423"/>
    </location>
</feature>
<dbReference type="GO" id="GO:0016887">
    <property type="term" value="F:ATP hydrolysis activity"/>
    <property type="evidence" value="ECO:0007669"/>
    <property type="project" value="InterPro"/>
</dbReference>
<name>A0A2U8DY58_9CLOT</name>
<dbReference type="Pfam" id="PF06689">
    <property type="entry name" value="zf-C4_ClpX"/>
    <property type="match status" value="1"/>
</dbReference>
<dbReference type="InterPro" id="IPR003959">
    <property type="entry name" value="ATPase_AAA_core"/>
</dbReference>
<comment type="function">
    <text evidence="6">ATP-dependent specificity component of the Clp protease. It directs the protease to specific substrates. Can perform chaperone functions in the absence of ClpP.</text>
</comment>
<keyword evidence="1 6" id="KW-0479">Metal-binding</keyword>
<reference evidence="11" key="1">
    <citation type="submission" date="2017-04" db="EMBL/GenBank/DDBJ databases">
        <authorList>
            <person name="Song Y."/>
            <person name="Cho B.-K."/>
        </authorList>
    </citation>
    <scope>NUCLEOTIDE SEQUENCE [LARGE SCALE GENOMIC DNA]</scope>
    <source>
        <strain evidence="11">SL1</strain>
    </source>
</reference>
<dbReference type="SUPFAM" id="SSF52540">
    <property type="entry name" value="P-loop containing nucleoside triphosphate hydrolases"/>
    <property type="match status" value="1"/>
</dbReference>
<keyword evidence="2 6" id="KW-0547">Nucleotide-binding</keyword>
<evidence type="ECO:0000259" key="9">
    <source>
        <dbReference type="PROSITE" id="PS51902"/>
    </source>
</evidence>
<sequence>MAKIDDKKQLKCSFCGKTQDQVRRLIAGPGVYICDECIELCSEIITDDFEEDAQVDMTSLPKPIEIKNYLDQYVIGQNEAKKSLAVAVYNHYKRINSNANNDDVELQKSNILLLGPTGSGKTLLAQTLAKFLNVPFAIADATTLTEAGYVGEDVENILLKLIQNSDYDIERAERGIVYIDEIDKIARKSENPSITRDVSGEGVQQALLKILEGTVASVPPQGGRKHPHQEFIQINTTNILFICGGAFDGVDKIIESRTRVSTLGFGAEIQSKKEKDIGKLLQEIMPGDLLKFGLIPEFVGRLPIVVTLDALDKNALISILKEPKNALVKQYKRLFEIDNVELDFQDEALEAIASEAVKRNTGARGLRAIIEETMKDIMFEIPSKEEIAKVVINKDTIETKKPELINAEGDKRTPIKVKKSRTRKGSESA</sequence>
<evidence type="ECO:0000313" key="10">
    <source>
        <dbReference type="EMBL" id="AWI06992.1"/>
    </source>
</evidence>
<dbReference type="Gene3D" id="1.10.8.60">
    <property type="match status" value="1"/>
</dbReference>
<dbReference type="GO" id="GO:0051082">
    <property type="term" value="F:unfolded protein binding"/>
    <property type="evidence" value="ECO:0007669"/>
    <property type="project" value="UniProtKB-UniRule"/>
</dbReference>
<dbReference type="HAMAP" id="MF_00175">
    <property type="entry name" value="ClpX"/>
    <property type="match status" value="1"/>
</dbReference>
<feature type="domain" description="ClpX-type ZB" evidence="9">
    <location>
        <begin position="1"/>
        <end position="53"/>
    </location>
</feature>
<keyword evidence="4 6" id="KW-0067">ATP-binding</keyword>
<dbReference type="Gene3D" id="6.20.220.10">
    <property type="entry name" value="ClpX chaperone, C4-type zinc finger domain"/>
    <property type="match status" value="1"/>
</dbReference>
<dbReference type="PROSITE" id="PS51902">
    <property type="entry name" value="CLPX_ZB"/>
    <property type="match status" value="1"/>
</dbReference>
<dbReference type="NCBIfam" id="NF003745">
    <property type="entry name" value="PRK05342.1"/>
    <property type="match status" value="1"/>
</dbReference>
<dbReference type="GO" id="GO:0009376">
    <property type="term" value="C:HslUV protease complex"/>
    <property type="evidence" value="ECO:0007669"/>
    <property type="project" value="TreeGrafter"/>
</dbReference>
<dbReference type="PANTHER" id="PTHR48102">
    <property type="entry name" value="ATP-DEPENDENT CLP PROTEASE ATP-BINDING SUBUNIT CLPX-LIKE, MITOCHONDRIAL-RELATED"/>
    <property type="match status" value="1"/>
</dbReference>
<dbReference type="InterPro" id="IPR003593">
    <property type="entry name" value="AAA+_ATPase"/>
</dbReference>
<protein>
    <recommendedName>
        <fullName evidence="6">ATP-dependent Clp protease ATP-binding subunit ClpX</fullName>
    </recommendedName>
</protein>
<dbReference type="SMART" id="SM00994">
    <property type="entry name" value="zf-C4_ClpX"/>
    <property type="match status" value="1"/>
</dbReference>
<feature type="binding site" evidence="6 7">
    <location>
        <position position="12"/>
    </location>
    <ligand>
        <name>Zn(2+)</name>
        <dbReference type="ChEBI" id="CHEBI:29105"/>
    </ligand>
</feature>
<comment type="similarity">
    <text evidence="6 7">Belongs to the ClpX chaperone family.</text>
</comment>
<keyword evidence="3 6" id="KW-0862">Zinc</keyword>
<dbReference type="InterPro" id="IPR050052">
    <property type="entry name" value="ATP-dep_Clp_protease_ClpX"/>
</dbReference>
<keyword evidence="10" id="KW-0645">Protease</keyword>
<keyword evidence="5 6" id="KW-0143">Chaperone</keyword>
<evidence type="ECO:0000256" key="6">
    <source>
        <dbReference type="HAMAP-Rule" id="MF_00175"/>
    </source>
</evidence>
<dbReference type="InterPro" id="IPR004487">
    <property type="entry name" value="Clp_protease_ATP-bd_su_ClpX"/>
</dbReference>
<dbReference type="Pfam" id="PF07724">
    <property type="entry name" value="AAA_2"/>
    <property type="match status" value="1"/>
</dbReference>
<evidence type="ECO:0000256" key="7">
    <source>
        <dbReference type="PROSITE-ProRule" id="PRU01250"/>
    </source>
</evidence>
<evidence type="ECO:0000256" key="5">
    <source>
        <dbReference type="ARBA" id="ARBA00023186"/>
    </source>
</evidence>
<dbReference type="GO" id="GO:0051301">
    <property type="term" value="P:cell division"/>
    <property type="evidence" value="ECO:0007669"/>
    <property type="project" value="TreeGrafter"/>
</dbReference>
<evidence type="ECO:0000256" key="1">
    <source>
        <dbReference type="ARBA" id="ARBA00022723"/>
    </source>
</evidence>
<dbReference type="InterPro" id="IPR038366">
    <property type="entry name" value="Znf_CppX_C4_sf"/>
</dbReference>
<dbReference type="GO" id="GO:0008270">
    <property type="term" value="F:zinc ion binding"/>
    <property type="evidence" value="ECO:0007669"/>
    <property type="project" value="UniProtKB-UniRule"/>
</dbReference>
<dbReference type="EMBL" id="CP020953">
    <property type="protein sequence ID" value="AWI06992.1"/>
    <property type="molecule type" value="Genomic_DNA"/>
</dbReference>
<feature type="binding site" evidence="6 7">
    <location>
        <position position="15"/>
    </location>
    <ligand>
        <name>Zn(2+)</name>
        <dbReference type="ChEBI" id="CHEBI:29105"/>
    </ligand>
</feature>
<dbReference type="Proteomes" id="UP000244910">
    <property type="component" value="Chromosome"/>
</dbReference>
<feature type="compositionally biased region" description="Basic and acidic residues" evidence="8">
    <location>
        <begin position="404"/>
        <end position="413"/>
    </location>
</feature>
<dbReference type="GO" id="GO:0046983">
    <property type="term" value="F:protein dimerization activity"/>
    <property type="evidence" value="ECO:0007669"/>
    <property type="project" value="UniProtKB-UniRule"/>
</dbReference>
<dbReference type="GO" id="GO:0005524">
    <property type="term" value="F:ATP binding"/>
    <property type="evidence" value="ECO:0007669"/>
    <property type="project" value="UniProtKB-UniRule"/>
</dbReference>
<dbReference type="RefSeq" id="WP_032078871.1">
    <property type="nucleotide sequence ID" value="NZ_CP020953.1"/>
</dbReference>
<feature type="binding site" evidence="6 7">
    <location>
        <position position="37"/>
    </location>
    <ligand>
        <name>Zn(2+)</name>
        <dbReference type="ChEBI" id="CHEBI:29105"/>
    </ligand>
</feature>
<evidence type="ECO:0000256" key="2">
    <source>
        <dbReference type="ARBA" id="ARBA00022741"/>
    </source>
</evidence>